<keyword evidence="2" id="KW-1185">Reference proteome</keyword>
<dbReference type="Proteomes" id="UP001144471">
    <property type="component" value="Unassembled WGS sequence"/>
</dbReference>
<dbReference type="Pfam" id="PF25952">
    <property type="entry name" value="DUF7990"/>
    <property type="match status" value="1"/>
</dbReference>
<protein>
    <submittedName>
        <fullName evidence="1">Uncharacterized protein</fullName>
    </submittedName>
</protein>
<reference evidence="1" key="1">
    <citation type="submission" date="2022-12" db="EMBL/GenBank/DDBJ databases">
        <title>Reference genome sequencing for broad-spectrum identification of bacterial and archaeal isolates by mass spectrometry.</title>
        <authorList>
            <person name="Sekiguchi Y."/>
            <person name="Tourlousse D.M."/>
        </authorList>
    </citation>
    <scope>NUCLEOTIDE SEQUENCE</scope>
    <source>
        <strain evidence="1">10succ1</strain>
    </source>
</reference>
<gene>
    <name evidence="1" type="ORF">PM10SUCC1_07550</name>
</gene>
<accession>A0A9W6GJD7</accession>
<comment type="caution">
    <text evidence="1">The sequence shown here is derived from an EMBL/GenBank/DDBJ whole genome shotgun (WGS) entry which is preliminary data.</text>
</comment>
<evidence type="ECO:0000313" key="2">
    <source>
        <dbReference type="Proteomes" id="UP001144471"/>
    </source>
</evidence>
<organism evidence="1 2">
    <name type="scientific">Propionigenium maris DSM 9537</name>
    <dbReference type="NCBI Taxonomy" id="1123000"/>
    <lineage>
        <taxon>Bacteria</taxon>
        <taxon>Fusobacteriati</taxon>
        <taxon>Fusobacteriota</taxon>
        <taxon>Fusobacteriia</taxon>
        <taxon>Fusobacteriales</taxon>
        <taxon>Fusobacteriaceae</taxon>
        <taxon>Propionigenium</taxon>
    </lineage>
</organism>
<dbReference type="RefSeq" id="WP_281833574.1">
    <property type="nucleotide sequence ID" value="NZ_BSDY01000003.1"/>
</dbReference>
<proteinExistence type="predicted"/>
<dbReference type="InterPro" id="IPR058303">
    <property type="entry name" value="DUF7990"/>
</dbReference>
<evidence type="ECO:0000313" key="1">
    <source>
        <dbReference type="EMBL" id="GLI55240.1"/>
    </source>
</evidence>
<name>A0A9W6GJD7_9FUSO</name>
<sequence length="88" mass="10499">MRLEDIRLFFQGAFDFKRMSSERIGEVLQEEIDDFLFICFSENMGIPLPISYYTLELLPYLEEEMASWELRMTDKDSVWESKVTDCPL</sequence>
<dbReference type="AlphaFoldDB" id="A0A9W6GJD7"/>
<dbReference type="EMBL" id="BSDY01000003">
    <property type="protein sequence ID" value="GLI55240.1"/>
    <property type="molecule type" value="Genomic_DNA"/>
</dbReference>